<dbReference type="RefSeq" id="WP_089088545.1">
    <property type="nucleotide sequence ID" value="NZ_BCMH01000007.1"/>
</dbReference>
<feature type="domain" description="LysM" evidence="8">
    <location>
        <begin position="32"/>
        <end position="75"/>
    </location>
</feature>
<evidence type="ECO:0000259" key="9">
    <source>
        <dbReference type="PROSITE" id="PS51935"/>
    </source>
</evidence>
<dbReference type="PANTHER" id="PTHR47053">
    <property type="entry name" value="MUREIN DD-ENDOPEPTIDASE MEPH-RELATED"/>
    <property type="match status" value="1"/>
</dbReference>
<dbReference type="Gene3D" id="3.90.1720.10">
    <property type="entry name" value="endopeptidase domain like (from Nostoc punctiforme)"/>
    <property type="match status" value="1"/>
</dbReference>
<keyword evidence="6" id="KW-0788">Thiol protease</keyword>
<dbReference type="EMBL" id="BCMH01000007">
    <property type="protein sequence ID" value="GAX03574.1"/>
    <property type="molecule type" value="Genomic_DNA"/>
</dbReference>
<dbReference type="SMART" id="SM00257">
    <property type="entry name" value="LysM"/>
    <property type="match status" value="2"/>
</dbReference>
<keyword evidence="2" id="KW-0645">Protease</keyword>
<gene>
    <name evidence="10" type="ORF">IWT140_01179</name>
</gene>
<dbReference type="SUPFAM" id="SSF54106">
    <property type="entry name" value="LysM domain"/>
    <property type="match status" value="2"/>
</dbReference>
<keyword evidence="4" id="KW-0677">Repeat</keyword>
<dbReference type="GO" id="GO:0008234">
    <property type="term" value="F:cysteine-type peptidase activity"/>
    <property type="evidence" value="ECO:0007669"/>
    <property type="project" value="UniProtKB-KW"/>
</dbReference>
<dbReference type="InterPro" id="IPR000064">
    <property type="entry name" value="NLP_P60_dom"/>
</dbReference>
<dbReference type="PANTHER" id="PTHR47053:SF4">
    <property type="entry name" value="ENDOPEPTIDASE LYTE-RELATED"/>
    <property type="match status" value="1"/>
</dbReference>
<evidence type="ECO:0000256" key="2">
    <source>
        <dbReference type="ARBA" id="ARBA00022670"/>
    </source>
</evidence>
<dbReference type="InterPro" id="IPR018392">
    <property type="entry name" value="LysM"/>
</dbReference>
<keyword evidence="11" id="KW-1185">Reference proteome</keyword>
<dbReference type="Proteomes" id="UP000198430">
    <property type="component" value="Unassembled WGS sequence"/>
</dbReference>
<dbReference type="AlphaFoldDB" id="A0A1Z5IP77"/>
<dbReference type="GO" id="GO:0006508">
    <property type="term" value="P:proteolysis"/>
    <property type="evidence" value="ECO:0007669"/>
    <property type="project" value="UniProtKB-KW"/>
</dbReference>
<dbReference type="PROSITE" id="PS51782">
    <property type="entry name" value="LYSM"/>
    <property type="match status" value="2"/>
</dbReference>
<organism evidence="10 11">
    <name type="scientific">Secundilactobacillus pentosiphilus</name>
    <dbReference type="NCBI Taxonomy" id="1714682"/>
    <lineage>
        <taxon>Bacteria</taxon>
        <taxon>Bacillati</taxon>
        <taxon>Bacillota</taxon>
        <taxon>Bacilli</taxon>
        <taxon>Lactobacillales</taxon>
        <taxon>Lactobacillaceae</taxon>
        <taxon>Secundilactobacillus</taxon>
    </lineage>
</organism>
<feature type="domain" description="NlpC/P60" evidence="9">
    <location>
        <begin position="261"/>
        <end position="382"/>
    </location>
</feature>
<protein>
    <submittedName>
        <fullName evidence="10">Cell wall-associated hydrolase</fullName>
    </submittedName>
</protein>
<evidence type="ECO:0000256" key="6">
    <source>
        <dbReference type="ARBA" id="ARBA00022807"/>
    </source>
</evidence>
<dbReference type="SUPFAM" id="SSF54001">
    <property type="entry name" value="Cysteine proteinases"/>
    <property type="match status" value="1"/>
</dbReference>
<evidence type="ECO:0000313" key="11">
    <source>
        <dbReference type="Proteomes" id="UP000198430"/>
    </source>
</evidence>
<dbReference type="InterPro" id="IPR038765">
    <property type="entry name" value="Papain-like_cys_pep_sf"/>
</dbReference>
<comment type="similarity">
    <text evidence="1">Belongs to the peptidase C40 family.</text>
</comment>
<feature type="chain" id="PRO_5038389934" evidence="7">
    <location>
        <begin position="25"/>
        <end position="382"/>
    </location>
</feature>
<dbReference type="Pfam" id="PF00877">
    <property type="entry name" value="NLPC_P60"/>
    <property type="match status" value="1"/>
</dbReference>
<dbReference type="InterPro" id="IPR051202">
    <property type="entry name" value="Peptidase_C40"/>
</dbReference>
<evidence type="ECO:0000256" key="7">
    <source>
        <dbReference type="SAM" id="SignalP"/>
    </source>
</evidence>
<keyword evidence="5 10" id="KW-0378">Hydrolase</keyword>
<dbReference type="Gene3D" id="3.10.350.10">
    <property type="entry name" value="LysM domain"/>
    <property type="match status" value="2"/>
</dbReference>
<dbReference type="PROSITE" id="PS51935">
    <property type="entry name" value="NLPC_P60"/>
    <property type="match status" value="1"/>
</dbReference>
<reference evidence="10 11" key="1">
    <citation type="submission" date="2015-11" db="EMBL/GenBank/DDBJ databases">
        <title>Draft genome sequences of new species of the genus Lactobacillus isolated from orchardgrass silage.</title>
        <authorList>
            <person name="Tohno M."/>
            <person name="Tanizawa Y."/>
            <person name="Arita M."/>
        </authorList>
    </citation>
    <scope>NUCLEOTIDE SEQUENCE [LARGE SCALE GENOMIC DNA]</scope>
    <source>
        <strain evidence="10 11">IWT140</strain>
    </source>
</reference>
<feature type="domain" description="LysM" evidence="8">
    <location>
        <begin position="160"/>
        <end position="203"/>
    </location>
</feature>
<evidence type="ECO:0000313" key="10">
    <source>
        <dbReference type="EMBL" id="GAX03574.1"/>
    </source>
</evidence>
<name>A0A1Z5IP77_9LACO</name>
<evidence type="ECO:0000256" key="5">
    <source>
        <dbReference type="ARBA" id="ARBA00022801"/>
    </source>
</evidence>
<evidence type="ECO:0000256" key="3">
    <source>
        <dbReference type="ARBA" id="ARBA00022729"/>
    </source>
</evidence>
<evidence type="ECO:0000256" key="1">
    <source>
        <dbReference type="ARBA" id="ARBA00007074"/>
    </source>
</evidence>
<sequence>MGKQHTTTKVITAGVIGAAGFMFAGPLQASAKTVTVKSGDTVWKLANRYGVSVNSIEKSNHLSKDAIFAGQKIVLGASATTNTSATPTKSVKPVKSVKSVKSVKPVNNGAASKQTAVKTAKQANVNQNTQTTTKKVMPVTPKTKVTKHHASSFKATRLASTYRVKSGDTLHKISAKYGVTVSQLQSLNHLRGDVIYAGQRLKVRGTAAKVKATATVKRTPAKRSVTSATKPVAAKKSVSKVKRTAVKTPKAKKTVKADAAVTPVKSVTGYAVKLASEKIPYVWGGSSLRGMDCSGFTSYVYAHTVGTSLPHNSVAQESHVSTHSVGKAVPGDLLFWGHRGASYHVAIYIGNNQYVAAPEPGENVQIQSINPYFRPSFAGTVK</sequence>
<proteinExistence type="inferred from homology"/>
<comment type="caution">
    <text evidence="10">The sequence shown here is derived from an EMBL/GenBank/DDBJ whole genome shotgun (WGS) entry which is preliminary data.</text>
</comment>
<dbReference type="CDD" id="cd00118">
    <property type="entry name" value="LysM"/>
    <property type="match status" value="2"/>
</dbReference>
<evidence type="ECO:0000259" key="8">
    <source>
        <dbReference type="PROSITE" id="PS51782"/>
    </source>
</evidence>
<keyword evidence="3 7" id="KW-0732">Signal</keyword>
<evidence type="ECO:0000256" key="4">
    <source>
        <dbReference type="ARBA" id="ARBA00022737"/>
    </source>
</evidence>
<dbReference type="InterPro" id="IPR036779">
    <property type="entry name" value="LysM_dom_sf"/>
</dbReference>
<accession>A0A1Z5IP77</accession>
<feature type="signal peptide" evidence="7">
    <location>
        <begin position="1"/>
        <end position="24"/>
    </location>
</feature>
<dbReference type="Pfam" id="PF01476">
    <property type="entry name" value="LysM"/>
    <property type="match status" value="2"/>
</dbReference>